<reference evidence="2" key="1">
    <citation type="journal article" date="2020" name="Phytopathology">
        <title>Genome sequence and comparative analysis of Colletotrichum gloeosporioides isolated from Liriodendron leaves.</title>
        <authorList>
            <person name="Fu F.F."/>
            <person name="Hao Z."/>
            <person name="Wang P."/>
            <person name="Lu Y."/>
            <person name="Xue L.J."/>
            <person name="Wei G."/>
            <person name="Tian Y."/>
            <person name="Baishi H."/>
            <person name="Xu H."/>
            <person name="Shi J."/>
            <person name="Cheng T."/>
            <person name="Wang G."/>
            <person name="Yi Y."/>
            <person name="Chen J."/>
        </authorList>
    </citation>
    <scope>NUCLEOTIDE SEQUENCE</scope>
    <source>
        <strain evidence="2">Lc1</strain>
    </source>
</reference>
<evidence type="ECO:0000313" key="2">
    <source>
        <dbReference type="EMBL" id="KAF3806051.1"/>
    </source>
</evidence>
<evidence type="ECO:0000256" key="1">
    <source>
        <dbReference type="SAM" id="MobiDB-lite"/>
    </source>
</evidence>
<reference evidence="2" key="2">
    <citation type="submission" date="2020-03" db="EMBL/GenBank/DDBJ databases">
        <authorList>
            <person name="Fu F.-F."/>
            <person name="Chen J."/>
        </authorList>
    </citation>
    <scope>NUCLEOTIDE SEQUENCE</scope>
    <source>
        <strain evidence="2">Lc1</strain>
    </source>
</reference>
<gene>
    <name evidence="2" type="ORF">GCG54_00004376</name>
</gene>
<feature type="region of interest" description="Disordered" evidence="1">
    <location>
        <begin position="44"/>
        <end position="63"/>
    </location>
</feature>
<dbReference type="GeneID" id="69011531"/>
<dbReference type="AlphaFoldDB" id="A0A8H4CLH3"/>
<proteinExistence type="predicted"/>
<dbReference type="Proteomes" id="UP000613401">
    <property type="component" value="Unassembled WGS sequence"/>
</dbReference>
<protein>
    <submittedName>
        <fullName evidence="2">Uncharacterized protein</fullName>
    </submittedName>
</protein>
<keyword evidence="3" id="KW-1185">Reference proteome</keyword>
<comment type="caution">
    <text evidence="2">The sequence shown here is derived from an EMBL/GenBank/DDBJ whole genome shotgun (WGS) entry which is preliminary data.</text>
</comment>
<name>A0A8H4CLH3_COLGL</name>
<sequence length="77" mass="8660">MVRFHRIGDPVIENENVTLSRDGKVEEIIVPYDRTGVPLEIHSLATGKSRPEQGPEAALADRNWRTKIPLKNGELLD</sequence>
<organism evidence="2 3">
    <name type="scientific">Colletotrichum gloeosporioides</name>
    <name type="common">Anthracnose fungus</name>
    <name type="synonym">Glomerella cingulata</name>
    <dbReference type="NCBI Taxonomy" id="474922"/>
    <lineage>
        <taxon>Eukaryota</taxon>
        <taxon>Fungi</taxon>
        <taxon>Dikarya</taxon>
        <taxon>Ascomycota</taxon>
        <taxon>Pezizomycotina</taxon>
        <taxon>Sordariomycetes</taxon>
        <taxon>Hypocreomycetidae</taxon>
        <taxon>Glomerellales</taxon>
        <taxon>Glomerellaceae</taxon>
        <taxon>Colletotrichum</taxon>
        <taxon>Colletotrichum gloeosporioides species complex</taxon>
    </lineage>
</organism>
<evidence type="ECO:0000313" key="3">
    <source>
        <dbReference type="Proteomes" id="UP000613401"/>
    </source>
</evidence>
<dbReference type="EMBL" id="WVTB01000037">
    <property type="protein sequence ID" value="KAF3806051.1"/>
    <property type="molecule type" value="Genomic_DNA"/>
</dbReference>
<accession>A0A8H4CLH3</accession>
<dbReference type="RefSeq" id="XP_045265210.1">
    <property type="nucleotide sequence ID" value="XM_045404426.1"/>
</dbReference>